<accession>A0A2P2GPW5</accession>
<reference evidence="2 3" key="1">
    <citation type="submission" date="2015-05" db="EMBL/GenBank/DDBJ databases">
        <title>Draft Genome assembly of Streptomyces showdoensis.</title>
        <authorList>
            <person name="Thapa K.K."/>
            <person name="Metsa-Ketela M."/>
        </authorList>
    </citation>
    <scope>NUCLEOTIDE SEQUENCE [LARGE SCALE GENOMIC DNA]</scope>
    <source>
        <strain evidence="2 3">ATCC 15227</strain>
    </source>
</reference>
<keyword evidence="1" id="KW-0812">Transmembrane</keyword>
<keyword evidence="3" id="KW-1185">Reference proteome</keyword>
<gene>
    <name evidence="2" type="ORF">VO63_12425</name>
</gene>
<feature type="transmembrane region" description="Helical" evidence="1">
    <location>
        <begin position="90"/>
        <end position="110"/>
    </location>
</feature>
<keyword evidence="1" id="KW-0472">Membrane</keyword>
<feature type="transmembrane region" description="Helical" evidence="1">
    <location>
        <begin position="41"/>
        <end position="69"/>
    </location>
</feature>
<keyword evidence="1" id="KW-1133">Transmembrane helix</keyword>
<dbReference type="Proteomes" id="UP000265325">
    <property type="component" value="Unassembled WGS sequence"/>
</dbReference>
<name>A0A2P2GPW5_STREW</name>
<evidence type="ECO:0000313" key="3">
    <source>
        <dbReference type="Proteomes" id="UP000265325"/>
    </source>
</evidence>
<comment type="caution">
    <text evidence="2">The sequence shown here is derived from an EMBL/GenBank/DDBJ whole genome shotgun (WGS) entry which is preliminary data.</text>
</comment>
<organism evidence="2 3">
    <name type="scientific">Streptomyces showdoensis</name>
    <dbReference type="NCBI Taxonomy" id="68268"/>
    <lineage>
        <taxon>Bacteria</taxon>
        <taxon>Bacillati</taxon>
        <taxon>Actinomycetota</taxon>
        <taxon>Actinomycetes</taxon>
        <taxon>Kitasatosporales</taxon>
        <taxon>Streptomycetaceae</taxon>
        <taxon>Streptomyces</taxon>
    </lineage>
</organism>
<evidence type="ECO:0000313" key="2">
    <source>
        <dbReference type="EMBL" id="KKZ73544.1"/>
    </source>
</evidence>
<evidence type="ECO:0000256" key="1">
    <source>
        <dbReference type="SAM" id="Phobius"/>
    </source>
</evidence>
<feature type="transmembrane region" description="Helical" evidence="1">
    <location>
        <begin position="116"/>
        <end position="133"/>
    </location>
</feature>
<sequence length="225" mass="24633">MTLTSAAFLFLLLRLFAVAGYEWHTAFAVLHTVDLNDSLGIVLGTVMASSVISAVFIAALTPVALVSLLESRRGFEEAKRREREGAEHRAPDLTGTVLLTILLVMMVAYLWSFDAWWLPLIAAATTVVYFALAHGARAEGKRRRAALWAGRHLGVLLLVGLLVGAATSRTPWVPLEEIGLRDGAVLRGYVMQDEPGSLKVLTEKDRDFLILMDPDVASREELGLH</sequence>
<dbReference type="EMBL" id="LAQS01000016">
    <property type="protein sequence ID" value="KKZ73544.1"/>
    <property type="molecule type" value="Genomic_DNA"/>
</dbReference>
<dbReference type="AlphaFoldDB" id="A0A2P2GPW5"/>
<protein>
    <submittedName>
        <fullName evidence="2">Uncharacterized protein</fullName>
    </submittedName>
</protein>
<feature type="transmembrane region" description="Helical" evidence="1">
    <location>
        <begin position="145"/>
        <end position="166"/>
    </location>
</feature>
<proteinExistence type="predicted"/>